<organism evidence="1 2">
    <name type="scientific">Fonsecaea multimorphosa CBS 102226</name>
    <dbReference type="NCBI Taxonomy" id="1442371"/>
    <lineage>
        <taxon>Eukaryota</taxon>
        <taxon>Fungi</taxon>
        <taxon>Dikarya</taxon>
        <taxon>Ascomycota</taxon>
        <taxon>Pezizomycotina</taxon>
        <taxon>Eurotiomycetes</taxon>
        <taxon>Chaetothyriomycetidae</taxon>
        <taxon>Chaetothyriales</taxon>
        <taxon>Herpotrichiellaceae</taxon>
        <taxon>Fonsecaea</taxon>
    </lineage>
</organism>
<dbReference type="AlphaFoldDB" id="A0A0D2GS28"/>
<dbReference type="OrthoDB" id="4145921at2759"/>
<dbReference type="GeneID" id="27717802"/>
<dbReference type="InterPro" id="IPR032675">
    <property type="entry name" value="LRR_dom_sf"/>
</dbReference>
<dbReference type="RefSeq" id="XP_016626433.1">
    <property type="nucleotide sequence ID" value="XM_016782543.1"/>
</dbReference>
<gene>
    <name evidence="1" type="ORF">Z520_12056</name>
</gene>
<sequence length="485" mass="55827">MAGYKEGQRLVLLDLPDEVLVEIVKYLPPPHNPEGCIEEEIYGNGVETFRATCRKAFHLCDPLWWKCLSVHTYGQYDRIRGFLSRDALRPLYVRHLELMPDYRFIREVDENLQDMAALTSLCPNLERLCIWPKSYLDDAGCKRLVKRWEAVLATHFQLANFSKLQYCYLRLWMFRPKLRQSLVMPLLRASRLVDLTLESTDLRGLWLDSIPMHSTALKKLKLLRCWVDEPTLAAILGAPQSLDSFEISLQFRHEAGPITGEEEYRLLLQGIELLTRLQPNLVSLGLTFQDGAGLEVEMLNDVFDFSPLRCLKELTLNALSTYFFRPLLQRLEAPSLWCPVNGLYKLPASLERINLLSETEDIDLAGLADALLRHRYAGKSLPTSLRLFCDVQKEHERPLTAAEQVTEDRSLAAIETLMTQLAFVEIKYLKRWFVHDEDRLNGNIYSCTRALEVKRTANAAIVDNSGLNSGSFEMKEDTYSELEFF</sequence>
<reference evidence="1 2" key="1">
    <citation type="submission" date="2015-01" db="EMBL/GenBank/DDBJ databases">
        <title>The Genome Sequence of Fonsecaea multimorphosa CBS 102226.</title>
        <authorList>
            <consortium name="The Broad Institute Genomics Platform"/>
            <person name="Cuomo C."/>
            <person name="de Hoog S."/>
            <person name="Gorbushina A."/>
            <person name="Stielow B."/>
            <person name="Teixiera M."/>
            <person name="Abouelleil A."/>
            <person name="Chapman S.B."/>
            <person name="Priest M."/>
            <person name="Young S.K."/>
            <person name="Wortman J."/>
            <person name="Nusbaum C."/>
            <person name="Birren B."/>
        </authorList>
    </citation>
    <scope>NUCLEOTIDE SEQUENCE [LARGE SCALE GENOMIC DNA]</scope>
    <source>
        <strain evidence="1 2">CBS 102226</strain>
    </source>
</reference>
<dbReference type="EMBL" id="KN848107">
    <property type="protein sequence ID" value="KIX92310.1"/>
    <property type="molecule type" value="Genomic_DNA"/>
</dbReference>
<protein>
    <recommendedName>
        <fullName evidence="3">F-box domain-containing protein</fullName>
    </recommendedName>
</protein>
<evidence type="ECO:0000313" key="2">
    <source>
        <dbReference type="Proteomes" id="UP000053411"/>
    </source>
</evidence>
<evidence type="ECO:0008006" key="3">
    <source>
        <dbReference type="Google" id="ProtNLM"/>
    </source>
</evidence>
<name>A0A0D2GS28_9EURO</name>
<dbReference type="Gene3D" id="3.80.10.10">
    <property type="entry name" value="Ribonuclease Inhibitor"/>
    <property type="match status" value="1"/>
</dbReference>
<dbReference type="Proteomes" id="UP000053411">
    <property type="component" value="Unassembled WGS sequence"/>
</dbReference>
<accession>A0A0D2GS28</accession>
<proteinExistence type="predicted"/>
<keyword evidence="2" id="KW-1185">Reference proteome</keyword>
<dbReference type="VEuPathDB" id="FungiDB:Z520_12056"/>
<evidence type="ECO:0000313" key="1">
    <source>
        <dbReference type="EMBL" id="KIX92310.1"/>
    </source>
</evidence>